<accession>A0A0C9UX59</accession>
<evidence type="ECO:0000256" key="2">
    <source>
        <dbReference type="ARBA" id="ARBA00022703"/>
    </source>
</evidence>
<feature type="region of interest" description="Disordered" evidence="3">
    <location>
        <begin position="1"/>
        <end position="29"/>
    </location>
</feature>
<protein>
    <recommendedName>
        <fullName evidence="6">Sister chromatid cohesion protein</fullName>
    </recommendedName>
</protein>
<sequence>MDREDEDRQIREARSLLQKAGQRNAPQDTKREALRRLMHLAHTPSRELKIFAAQHLNIYFKEFPELEEDVIDCVYDICEDQDSQVRIEGYKAIVSLSSESRKWTRRNTDVLVQLLQSDEPVELKQIKDSLIAHIKLDPPATIGVLCDHCSLDADLTAEEKEDREKLRKLVLLFLSNGAKKEVFSHFREPGSEAEDVLRNGLMKAMTGADIQETEIIVKDLLLQLGSFATRSQYGNELLEMLLDKVKTTYTNIKSSPGPISLAPVEPYLSLLEYVAVAKKVAYPGPLLRFYSMSLIGKMALQKLDQPSQISIVERISDILAVTEEERLREPQAAASQELIKLRNMVVDACPHLLEKLVKAQNHDRRKWQASVTLLRACRKVCVP</sequence>
<proteinExistence type="inferred from homology"/>
<evidence type="ECO:0008006" key="6">
    <source>
        <dbReference type="Google" id="ProtNLM"/>
    </source>
</evidence>
<comment type="similarity">
    <text evidence="1">Belongs to the API5 family.</text>
</comment>
<gene>
    <name evidence="4" type="ORF">M422DRAFT_781003</name>
</gene>
<dbReference type="Proteomes" id="UP000054279">
    <property type="component" value="Unassembled WGS sequence"/>
</dbReference>
<dbReference type="InterPro" id="IPR011989">
    <property type="entry name" value="ARM-like"/>
</dbReference>
<evidence type="ECO:0000256" key="1">
    <source>
        <dbReference type="ARBA" id="ARBA00009515"/>
    </source>
</evidence>
<organism evidence="4 5">
    <name type="scientific">Sphaerobolus stellatus (strain SS14)</name>
    <dbReference type="NCBI Taxonomy" id="990650"/>
    <lineage>
        <taxon>Eukaryota</taxon>
        <taxon>Fungi</taxon>
        <taxon>Dikarya</taxon>
        <taxon>Basidiomycota</taxon>
        <taxon>Agaricomycotina</taxon>
        <taxon>Agaricomycetes</taxon>
        <taxon>Phallomycetidae</taxon>
        <taxon>Geastrales</taxon>
        <taxon>Sphaerobolaceae</taxon>
        <taxon>Sphaerobolus</taxon>
    </lineage>
</organism>
<dbReference type="EMBL" id="KN837152">
    <property type="protein sequence ID" value="KIJ39419.1"/>
    <property type="molecule type" value="Genomic_DNA"/>
</dbReference>
<dbReference type="GO" id="GO:0006915">
    <property type="term" value="P:apoptotic process"/>
    <property type="evidence" value="ECO:0007669"/>
    <property type="project" value="UniProtKB-KW"/>
</dbReference>
<dbReference type="SUPFAM" id="SSF48371">
    <property type="entry name" value="ARM repeat"/>
    <property type="match status" value="1"/>
</dbReference>
<dbReference type="GO" id="GO:0003723">
    <property type="term" value="F:RNA binding"/>
    <property type="evidence" value="ECO:0007669"/>
    <property type="project" value="TreeGrafter"/>
</dbReference>
<dbReference type="InterPro" id="IPR016024">
    <property type="entry name" value="ARM-type_fold"/>
</dbReference>
<dbReference type="HOGENOM" id="CLU_052453_0_0_1"/>
<evidence type="ECO:0000313" key="5">
    <source>
        <dbReference type="Proteomes" id="UP000054279"/>
    </source>
</evidence>
<evidence type="ECO:0000256" key="3">
    <source>
        <dbReference type="SAM" id="MobiDB-lite"/>
    </source>
</evidence>
<evidence type="ECO:0000313" key="4">
    <source>
        <dbReference type="EMBL" id="KIJ39419.1"/>
    </source>
</evidence>
<dbReference type="AlphaFoldDB" id="A0A0C9UX59"/>
<keyword evidence="2" id="KW-0053">Apoptosis</keyword>
<reference evidence="4 5" key="1">
    <citation type="submission" date="2014-06" db="EMBL/GenBank/DDBJ databases">
        <title>Evolutionary Origins and Diversification of the Mycorrhizal Mutualists.</title>
        <authorList>
            <consortium name="DOE Joint Genome Institute"/>
            <consortium name="Mycorrhizal Genomics Consortium"/>
            <person name="Kohler A."/>
            <person name="Kuo A."/>
            <person name="Nagy L.G."/>
            <person name="Floudas D."/>
            <person name="Copeland A."/>
            <person name="Barry K.W."/>
            <person name="Cichocki N."/>
            <person name="Veneault-Fourrey C."/>
            <person name="LaButti K."/>
            <person name="Lindquist E.A."/>
            <person name="Lipzen A."/>
            <person name="Lundell T."/>
            <person name="Morin E."/>
            <person name="Murat C."/>
            <person name="Riley R."/>
            <person name="Ohm R."/>
            <person name="Sun H."/>
            <person name="Tunlid A."/>
            <person name="Henrissat B."/>
            <person name="Grigoriev I.V."/>
            <person name="Hibbett D.S."/>
            <person name="Martin F."/>
        </authorList>
    </citation>
    <scope>NUCLEOTIDE SEQUENCE [LARGE SCALE GENOMIC DNA]</scope>
    <source>
        <strain evidence="4 5">SS14</strain>
    </source>
</reference>
<dbReference type="PANTHER" id="PTHR12758:SF19">
    <property type="entry name" value="APOPTOSIS INHIBITOR 5"/>
    <property type="match status" value="1"/>
</dbReference>
<dbReference type="Pfam" id="PF05918">
    <property type="entry name" value="API5"/>
    <property type="match status" value="1"/>
</dbReference>
<dbReference type="PANTHER" id="PTHR12758">
    <property type="entry name" value="APOPTOSIS INHIBITOR 5-RELATED"/>
    <property type="match status" value="1"/>
</dbReference>
<dbReference type="OrthoDB" id="19224at2759"/>
<feature type="compositionally biased region" description="Basic and acidic residues" evidence="3">
    <location>
        <begin position="1"/>
        <end position="14"/>
    </location>
</feature>
<dbReference type="Gene3D" id="1.25.10.10">
    <property type="entry name" value="Leucine-rich Repeat Variant"/>
    <property type="match status" value="1"/>
</dbReference>
<name>A0A0C9UX59_SPHS4</name>
<dbReference type="GO" id="GO:0005634">
    <property type="term" value="C:nucleus"/>
    <property type="evidence" value="ECO:0007669"/>
    <property type="project" value="TreeGrafter"/>
</dbReference>
<dbReference type="InterPro" id="IPR008383">
    <property type="entry name" value="API5"/>
</dbReference>
<keyword evidence="5" id="KW-1185">Reference proteome</keyword>
<dbReference type="GO" id="GO:0043066">
    <property type="term" value="P:negative regulation of apoptotic process"/>
    <property type="evidence" value="ECO:0007669"/>
    <property type="project" value="TreeGrafter"/>
</dbReference>